<feature type="transmembrane region" description="Helical" evidence="8">
    <location>
        <begin position="290"/>
        <end position="313"/>
    </location>
</feature>
<feature type="transmembrane region" description="Helical" evidence="8">
    <location>
        <begin position="383"/>
        <end position="406"/>
    </location>
</feature>
<dbReference type="InterPro" id="IPR020846">
    <property type="entry name" value="MFS_dom"/>
</dbReference>
<feature type="domain" description="Major facilitator superfamily (MFS) profile" evidence="9">
    <location>
        <begin position="33"/>
        <end position="476"/>
    </location>
</feature>
<feature type="transmembrane region" description="Helical" evidence="8">
    <location>
        <begin position="70"/>
        <end position="88"/>
    </location>
</feature>
<dbReference type="EMBL" id="JACHXI010000032">
    <property type="protein sequence ID" value="MBB3105290.1"/>
    <property type="molecule type" value="Genomic_DNA"/>
</dbReference>
<dbReference type="NCBIfam" id="TIGR00711">
    <property type="entry name" value="efflux_EmrB"/>
    <property type="match status" value="1"/>
</dbReference>
<feature type="transmembrane region" description="Helical" evidence="8">
    <location>
        <begin position="220"/>
        <end position="240"/>
    </location>
</feature>
<evidence type="ECO:0000256" key="3">
    <source>
        <dbReference type="ARBA" id="ARBA00022475"/>
    </source>
</evidence>
<proteinExistence type="predicted"/>
<evidence type="ECO:0000256" key="2">
    <source>
        <dbReference type="ARBA" id="ARBA00022448"/>
    </source>
</evidence>
<evidence type="ECO:0000256" key="4">
    <source>
        <dbReference type="ARBA" id="ARBA00022692"/>
    </source>
</evidence>
<feature type="transmembrane region" description="Helical" evidence="8">
    <location>
        <begin position="33"/>
        <end position="58"/>
    </location>
</feature>
<dbReference type="InterPro" id="IPR011701">
    <property type="entry name" value="MFS"/>
</dbReference>
<dbReference type="PROSITE" id="PS50850">
    <property type="entry name" value="MFS"/>
    <property type="match status" value="1"/>
</dbReference>
<feature type="transmembrane region" description="Helical" evidence="8">
    <location>
        <begin position="252"/>
        <end position="270"/>
    </location>
</feature>
<name>A0A839T8U0_AZOMA</name>
<dbReference type="PANTHER" id="PTHR42718:SF48">
    <property type="entry name" value="CONSERVED TWO-DOMAIN MEMBRANE PROTEIN-RELATED"/>
    <property type="match status" value="1"/>
</dbReference>
<dbReference type="PANTHER" id="PTHR42718">
    <property type="entry name" value="MAJOR FACILITATOR SUPERFAMILY MULTIDRUG TRANSPORTER MFSC"/>
    <property type="match status" value="1"/>
</dbReference>
<evidence type="ECO:0000256" key="7">
    <source>
        <dbReference type="SAM" id="MobiDB-lite"/>
    </source>
</evidence>
<feature type="transmembrane region" description="Helical" evidence="8">
    <location>
        <begin position="125"/>
        <end position="150"/>
    </location>
</feature>
<dbReference type="Gene3D" id="1.20.1720.10">
    <property type="entry name" value="Multidrug resistance protein D"/>
    <property type="match status" value="1"/>
</dbReference>
<evidence type="ECO:0000256" key="1">
    <source>
        <dbReference type="ARBA" id="ARBA00004651"/>
    </source>
</evidence>
<feature type="transmembrane region" description="Helical" evidence="8">
    <location>
        <begin position="188"/>
        <end position="208"/>
    </location>
</feature>
<feature type="transmembrane region" description="Helical" evidence="8">
    <location>
        <begin position="452"/>
        <end position="471"/>
    </location>
</feature>
<dbReference type="AlphaFoldDB" id="A0A839T8U0"/>
<organism evidence="10 11">
    <name type="scientific">Azomonas macrocytogenes</name>
    <name type="common">Azotobacter macrocytogenes</name>
    <dbReference type="NCBI Taxonomy" id="69962"/>
    <lineage>
        <taxon>Bacteria</taxon>
        <taxon>Pseudomonadati</taxon>
        <taxon>Pseudomonadota</taxon>
        <taxon>Gammaproteobacteria</taxon>
        <taxon>Pseudomonadales</taxon>
        <taxon>Pseudomonadaceae</taxon>
        <taxon>Azomonas</taxon>
    </lineage>
</organism>
<evidence type="ECO:0000256" key="5">
    <source>
        <dbReference type="ARBA" id="ARBA00022989"/>
    </source>
</evidence>
<dbReference type="SUPFAM" id="SSF103473">
    <property type="entry name" value="MFS general substrate transporter"/>
    <property type="match status" value="1"/>
</dbReference>
<evidence type="ECO:0000256" key="6">
    <source>
        <dbReference type="ARBA" id="ARBA00023136"/>
    </source>
</evidence>
<dbReference type="CDD" id="cd17321">
    <property type="entry name" value="MFS_MMR_MDR_like"/>
    <property type="match status" value="1"/>
</dbReference>
<dbReference type="GO" id="GO:0022857">
    <property type="term" value="F:transmembrane transporter activity"/>
    <property type="evidence" value="ECO:0007669"/>
    <property type="project" value="InterPro"/>
</dbReference>
<keyword evidence="2" id="KW-0813">Transport</keyword>
<accession>A0A839T8U0</accession>
<keyword evidence="4 8" id="KW-0812">Transmembrane</keyword>
<dbReference type="Pfam" id="PF07690">
    <property type="entry name" value="MFS_1"/>
    <property type="match status" value="1"/>
</dbReference>
<evidence type="ECO:0000313" key="11">
    <source>
        <dbReference type="Proteomes" id="UP000549250"/>
    </source>
</evidence>
<dbReference type="InterPro" id="IPR036259">
    <property type="entry name" value="MFS_trans_sf"/>
</dbReference>
<dbReference type="RefSeq" id="WP_183168142.1">
    <property type="nucleotide sequence ID" value="NZ_JACHXI010000032.1"/>
</dbReference>
<reference evidence="10 11" key="1">
    <citation type="submission" date="2020-08" db="EMBL/GenBank/DDBJ databases">
        <title>Genomic Encyclopedia of Type Strains, Phase III (KMG-III): the genomes of soil and plant-associated and newly described type strains.</title>
        <authorList>
            <person name="Whitman W."/>
        </authorList>
    </citation>
    <scope>NUCLEOTIDE SEQUENCE [LARGE SCALE GENOMIC DNA]</scope>
    <source>
        <strain evidence="10 11">CECT 4462</strain>
    </source>
</reference>
<dbReference type="Gene3D" id="1.20.1250.20">
    <property type="entry name" value="MFS general substrate transporter like domains"/>
    <property type="match status" value="1"/>
</dbReference>
<comment type="caution">
    <text evidence="10">The sequence shown here is derived from an EMBL/GenBank/DDBJ whole genome shotgun (WGS) entry which is preliminary data.</text>
</comment>
<evidence type="ECO:0000259" key="9">
    <source>
        <dbReference type="PROSITE" id="PS50850"/>
    </source>
</evidence>
<keyword evidence="11" id="KW-1185">Reference proteome</keyword>
<feature type="transmembrane region" description="Helical" evidence="8">
    <location>
        <begin position="319"/>
        <end position="341"/>
    </location>
</feature>
<evidence type="ECO:0000313" key="10">
    <source>
        <dbReference type="EMBL" id="MBB3105290.1"/>
    </source>
</evidence>
<feature type="transmembrane region" description="Helical" evidence="8">
    <location>
        <begin position="100"/>
        <end position="119"/>
    </location>
</feature>
<keyword evidence="6 8" id="KW-0472">Membrane</keyword>
<keyword evidence="5 8" id="KW-1133">Transmembrane helix</keyword>
<protein>
    <submittedName>
        <fullName evidence="10">EmrB/QacA subfamily drug resistance transporter</fullName>
    </submittedName>
</protein>
<feature type="transmembrane region" description="Helical" evidence="8">
    <location>
        <begin position="157"/>
        <end position="182"/>
    </location>
</feature>
<feature type="transmembrane region" description="Helical" evidence="8">
    <location>
        <begin position="353"/>
        <end position="371"/>
    </location>
</feature>
<dbReference type="GO" id="GO:0005886">
    <property type="term" value="C:plasma membrane"/>
    <property type="evidence" value="ECO:0007669"/>
    <property type="project" value="UniProtKB-SubCell"/>
</dbReference>
<comment type="subcellular location">
    <subcellularLocation>
        <location evidence="1">Cell membrane</location>
        <topology evidence="1">Multi-pass membrane protein</topology>
    </subcellularLocation>
</comment>
<dbReference type="InterPro" id="IPR004638">
    <property type="entry name" value="EmrB-like"/>
</dbReference>
<sequence>MTNPDSRTTSALSAANEQASPGMPPSAASPWPIFWVVSVAVFLVSMDGTMLFAAFSALRAGFPQATVADLSWVLNAYAVVYAAMLIPSGGLADRHGRKKVFLVGVALFVAASVACGLAGSVEWLVAARVLQAIGAALLTPASLSLVLAAFPTNKRAVAVSLWGAVGGLAAAVGPSLGSFVIASLGWQWAFYLNVPVGIFAIWRGARLLTETKQQTKGRPLDLVGMCLLIAGIGALALSIVQSESPAWSRHELLGGAGIGVICIIGFVAWARSASAPLVDLRLFRNRTYRYVNLATLSFGIAFSMMFFAFFFYMSSIWKYPLPLAGLAMMPGPLMVVPVAALSGRVASRHGHRPLLLVGCLIYAISALWFLFVPGVEPAYLTQWLPGMLLSGVGVGMVMPSLSGAAVSRLPADHYAVGSAVNQAIRQIGSVMGVALTVLFLGSPSLQRADFNAVYLCHIGLALITAALCLPVNTSPSAIAKSHALDASPESA</sequence>
<dbReference type="Proteomes" id="UP000549250">
    <property type="component" value="Unassembled WGS sequence"/>
</dbReference>
<feature type="region of interest" description="Disordered" evidence="7">
    <location>
        <begin position="1"/>
        <end position="25"/>
    </location>
</feature>
<evidence type="ECO:0000256" key="8">
    <source>
        <dbReference type="SAM" id="Phobius"/>
    </source>
</evidence>
<feature type="transmembrane region" description="Helical" evidence="8">
    <location>
        <begin position="427"/>
        <end position="446"/>
    </location>
</feature>
<keyword evidence="3" id="KW-1003">Cell membrane</keyword>
<feature type="compositionally biased region" description="Polar residues" evidence="7">
    <location>
        <begin position="1"/>
        <end position="18"/>
    </location>
</feature>
<gene>
    <name evidence="10" type="ORF">FHR87_003726</name>
</gene>